<proteinExistence type="predicted"/>
<accession>A0A0C3CAA3</accession>
<reference evidence="2" key="2">
    <citation type="submission" date="2015-01" db="EMBL/GenBank/DDBJ databases">
        <title>Evolutionary Origins and Diversification of the Mycorrhizal Mutualists.</title>
        <authorList>
            <consortium name="DOE Joint Genome Institute"/>
            <consortium name="Mycorrhizal Genomics Consortium"/>
            <person name="Kohler A."/>
            <person name="Kuo A."/>
            <person name="Nagy L.G."/>
            <person name="Floudas D."/>
            <person name="Copeland A."/>
            <person name="Barry K.W."/>
            <person name="Cichocki N."/>
            <person name="Veneault-Fourrey C."/>
            <person name="LaButti K."/>
            <person name="Lindquist E.A."/>
            <person name="Lipzen A."/>
            <person name="Lundell T."/>
            <person name="Morin E."/>
            <person name="Murat C."/>
            <person name="Riley R."/>
            <person name="Ohm R."/>
            <person name="Sun H."/>
            <person name="Tunlid A."/>
            <person name="Henrissat B."/>
            <person name="Grigoriev I.V."/>
            <person name="Hibbett D.S."/>
            <person name="Martin F."/>
        </authorList>
    </citation>
    <scope>NUCLEOTIDE SEQUENCE [LARGE SCALE GENOMIC DNA]</scope>
    <source>
        <strain evidence="2">h7</strain>
    </source>
</reference>
<dbReference type="Proteomes" id="UP000053424">
    <property type="component" value="Unassembled WGS sequence"/>
</dbReference>
<organism evidence="1 2">
    <name type="scientific">Hebeloma cylindrosporum</name>
    <dbReference type="NCBI Taxonomy" id="76867"/>
    <lineage>
        <taxon>Eukaryota</taxon>
        <taxon>Fungi</taxon>
        <taxon>Dikarya</taxon>
        <taxon>Basidiomycota</taxon>
        <taxon>Agaricomycotina</taxon>
        <taxon>Agaricomycetes</taxon>
        <taxon>Agaricomycetidae</taxon>
        <taxon>Agaricales</taxon>
        <taxon>Agaricineae</taxon>
        <taxon>Hymenogastraceae</taxon>
        <taxon>Hebeloma</taxon>
    </lineage>
</organism>
<evidence type="ECO:0000313" key="2">
    <source>
        <dbReference type="Proteomes" id="UP000053424"/>
    </source>
</evidence>
<sequence length="278" mass="31447">MSMSPSDQQAIIQLCEEHEQAHQRDFYYNRCVVFGQRFIKYGHHTKIYYQYKTQEYLFNQSVGDPNAPRIPAVLEYFTHEDMVYLVTELIDPIMPASDSPEAVAGALRWLHRVPAPSGHILGSVGGGNPRHILFKNYEAPYIFSSTQALQNYMNRALDWIPPKGRPAKMDFLEDALIFTQSDMHITNFALDKDNKICMFDFEDVGVLPECFARFTLTSSRDPFLARVAECLGWTKDSNSKSLGGAGSILIMISDSSLGLDMHGNVKPKVRKSPQNVKS</sequence>
<reference evidence="1 2" key="1">
    <citation type="submission" date="2014-04" db="EMBL/GenBank/DDBJ databases">
        <authorList>
            <consortium name="DOE Joint Genome Institute"/>
            <person name="Kuo A."/>
            <person name="Gay G."/>
            <person name="Dore J."/>
            <person name="Kohler A."/>
            <person name="Nagy L.G."/>
            <person name="Floudas D."/>
            <person name="Copeland A."/>
            <person name="Barry K.W."/>
            <person name="Cichocki N."/>
            <person name="Veneault-Fourrey C."/>
            <person name="LaButti K."/>
            <person name="Lindquist E.A."/>
            <person name="Lipzen A."/>
            <person name="Lundell T."/>
            <person name="Morin E."/>
            <person name="Murat C."/>
            <person name="Sun H."/>
            <person name="Tunlid A."/>
            <person name="Henrissat B."/>
            <person name="Grigoriev I.V."/>
            <person name="Hibbett D.S."/>
            <person name="Martin F."/>
            <person name="Nordberg H.P."/>
            <person name="Cantor M.N."/>
            <person name="Hua S.X."/>
        </authorList>
    </citation>
    <scope>NUCLEOTIDE SEQUENCE [LARGE SCALE GENOMIC DNA]</scope>
    <source>
        <strain evidence="2">h7</strain>
    </source>
</reference>
<dbReference type="EMBL" id="KN831781">
    <property type="protein sequence ID" value="KIM41134.1"/>
    <property type="molecule type" value="Genomic_DNA"/>
</dbReference>
<dbReference type="AlphaFoldDB" id="A0A0C3CAA3"/>
<protein>
    <recommendedName>
        <fullName evidence="3">Aminoglycoside phosphotransferase domain-containing protein</fullName>
    </recommendedName>
</protein>
<dbReference type="OrthoDB" id="3250044at2759"/>
<evidence type="ECO:0008006" key="3">
    <source>
        <dbReference type="Google" id="ProtNLM"/>
    </source>
</evidence>
<dbReference type="SUPFAM" id="SSF56112">
    <property type="entry name" value="Protein kinase-like (PK-like)"/>
    <property type="match status" value="1"/>
</dbReference>
<keyword evidence="2" id="KW-1185">Reference proteome</keyword>
<gene>
    <name evidence="1" type="ORF">M413DRAFT_445852</name>
</gene>
<dbReference type="STRING" id="686832.A0A0C3CAA3"/>
<evidence type="ECO:0000313" key="1">
    <source>
        <dbReference type="EMBL" id="KIM41134.1"/>
    </source>
</evidence>
<dbReference type="HOGENOM" id="CLU_084529_0_0_1"/>
<dbReference type="InterPro" id="IPR011009">
    <property type="entry name" value="Kinase-like_dom_sf"/>
</dbReference>
<name>A0A0C3CAA3_HEBCY</name>